<dbReference type="PANTHER" id="PTHR43968:SF6">
    <property type="entry name" value="GLUTATHIONE S-TRANSFERASE OMEGA"/>
    <property type="match status" value="1"/>
</dbReference>
<evidence type="ECO:0000313" key="4">
    <source>
        <dbReference type="Proteomes" id="UP000070544"/>
    </source>
</evidence>
<keyword evidence="4" id="KW-1185">Reference proteome</keyword>
<dbReference type="GO" id="GO:0005737">
    <property type="term" value="C:cytoplasm"/>
    <property type="evidence" value="ECO:0007669"/>
    <property type="project" value="TreeGrafter"/>
</dbReference>
<reference evidence="3 4" key="1">
    <citation type="journal article" date="2015" name="Genome Biol. Evol.">
        <title>Phylogenomic analyses indicate that early fungi evolved digesting cell walls of algal ancestors of land plants.</title>
        <authorList>
            <person name="Chang Y."/>
            <person name="Wang S."/>
            <person name="Sekimoto S."/>
            <person name="Aerts A.L."/>
            <person name="Choi C."/>
            <person name="Clum A."/>
            <person name="LaButti K.M."/>
            <person name="Lindquist E.A."/>
            <person name="Yee Ngan C."/>
            <person name="Ohm R.A."/>
            <person name="Salamov A.A."/>
            <person name="Grigoriev I.V."/>
            <person name="Spatafora J.W."/>
            <person name="Berbee M.L."/>
        </authorList>
    </citation>
    <scope>NUCLEOTIDE SEQUENCE [LARGE SCALE GENOMIC DNA]</scope>
    <source>
        <strain evidence="3 4">JEL478</strain>
    </source>
</reference>
<protein>
    <submittedName>
        <fullName evidence="3">Glutathione S-transferase domain-containing protein</fullName>
    </submittedName>
</protein>
<dbReference type="SUPFAM" id="SSF47616">
    <property type="entry name" value="GST C-terminal domain-like"/>
    <property type="match status" value="1"/>
</dbReference>
<evidence type="ECO:0000259" key="1">
    <source>
        <dbReference type="PROSITE" id="PS50404"/>
    </source>
</evidence>
<dbReference type="InterPro" id="IPR004045">
    <property type="entry name" value="Glutathione_S-Trfase_N"/>
</dbReference>
<dbReference type="AlphaFoldDB" id="A0A139AVP4"/>
<sequence>MALTLRFSATSPYVRKVVIVAHELDLFDKLELVNTAASPVDLKDTNGLVKDNPLSKIPSLNTPDGHLYDSPVIVEYLDSLSNGRKVIPVSGSARWKALRQQAEADGILDAALLSRYENFLRPEQYRWTEWVDGQLNKIKNALIHLESEAEQLAVDSTITIGEITIASALGYLDFRDVYNWRPIAPKLANWYSTFSARESFQKTIPPK</sequence>
<evidence type="ECO:0000313" key="3">
    <source>
        <dbReference type="EMBL" id="KXS20653.1"/>
    </source>
</evidence>
<dbReference type="SUPFAM" id="SSF52833">
    <property type="entry name" value="Thioredoxin-like"/>
    <property type="match status" value="1"/>
</dbReference>
<keyword evidence="3" id="KW-0808">Transferase</keyword>
<dbReference type="Gene3D" id="1.20.1050.10">
    <property type="match status" value="1"/>
</dbReference>
<accession>A0A139AVP4</accession>
<feature type="domain" description="GST C-terminal" evidence="2">
    <location>
        <begin position="97"/>
        <end position="207"/>
    </location>
</feature>
<dbReference type="Proteomes" id="UP000070544">
    <property type="component" value="Unassembled WGS sequence"/>
</dbReference>
<dbReference type="InterPro" id="IPR036282">
    <property type="entry name" value="Glutathione-S-Trfase_C_sf"/>
</dbReference>
<dbReference type="InterPro" id="IPR010987">
    <property type="entry name" value="Glutathione-S-Trfase_C-like"/>
</dbReference>
<feature type="domain" description="GST N-terminal" evidence="1">
    <location>
        <begin position="1"/>
        <end position="85"/>
    </location>
</feature>
<dbReference type="STRING" id="1344416.A0A139AVP4"/>
<dbReference type="EMBL" id="KQ965735">
    <property type="protein sequence ID" value="KXS20653.1"/>
    <property type="molecule type" value="Genomic_DNA"/>
</dbReference>
<dbReference type="GO" id="GO:0016740">
    <property type="term" value="F:transferase activity"/>
    <property type="evidence" value="ECO:0007669"/>
    <property type="project" value="UniProtKB-KW"/>
</dbReference>
<dbReference type="Gene3D" id="3.40.30.10">
    <property type="entry name" value="Glutaredoxin"/>
    <property type="match status" value="1"/>
</dbReference>
<dbReference type="PANTHER" id="PTHR43968">
    <property type="match status" value="1"/>
</dbReference>
<dbReference type="OMA" id="SRVICRY"/>
<evidence type="ECO:0000259" key="2">
    <source>
        <dbReference type="PROSITE" id="PS50405"/>
    </source>
</evidence>
<organism evidence="3 4">
    <name type="scientific">Gonapodya prolifera (strain JEL478)</name>
    <name type="common">Monoblepharis prolifera</name>
    <dbReference type="NCBI Taxonomy" id="1344416"/>
    <lineage>
        <taxon>Eukaryota</taxon>
        <taxon>Fungi</taxon>
        <taxon>Fungi incertae sedis</taxon>
        <taxon>Chytridiomycota</taxon>
        <taxon>Chytridiomycota incertae sedis</taxon>
        <taxon>Monoblepharidomycetes</taxon>
        <taxon>Monoblepharidales</taxon>
        <taxon>Gonapodyaceae</taxon>
        <taxon>Gonapodya</taxon>
    </lineage>
</organism>
<dbReference type="PROSITE" id="PS50405">
    <property type="entry name" value="GST_CTER"/>
    <property type="match status" value="1"/>
</dbReference>
<dbReference type="PROSITE" id="PS50404">
    <property type="entry name" value="GST_NTER"/>
    <property type="match status" value="1"/>
</dbReference>
<dbReference type="InterPro" id="IPR050983">
    <property type="entry name" value="GST_Omega/HSP26"/>
</dbReference>
<dbReference type="OrthoDB" id="249703at2759"/>
<proteinExistence type="predicted"/>
<dbReference type="Pfam" id="PF13410">
    <property type="entry name" value="GST_C_2"/>
    <property type="match status" value="1"/>
</dbReference>
<gene>
    <name evidence="3" type="ORF">M427DRAFT_52239</name>
</gene>
<name>A0A139AVP4_GONPJ</name>
<dbReference type="InterPro" id="IPR036249">
    <property type="entry name" value="Thioredoxin-like_sf"/>
</dbReference>
<dbReference type="CDD" id="cd03205">
    <property type="entry name" value="GST_C_6"/>
    <property type="match status" value="1"/>
</dbReference>
<dbReference type="Pfam" id="PF13409">
    <property type="entry name" value="GST_N_2"/>
    <property type="match status" value="1"/>
</dbReference>